<feature type="chain" id="PRO_5046487016" description="NADPH--cytochrome P450 reductase" evidence="19">
    <location>
        <begin position="20"/>
        <end position="682"/>
    </location>
</feature>
<dbReference type="PROSITE" id="PS50902">
    <property type="entry name" value="FLAVODOXIN_LIKE"/>
    <property type="match status" value="1"/>
</dbReference>
<evidence type="ECO:0000259" key="20">
    <source>
        <dbReference type="PROSITE" id="PS50902"/>
    </source>
</evidence>
<evidence type="ECO:0000256" key="18">
    <source>
        <dbReference type="PIRNR" id="PIRNR000208"/>
    </source>
</evidence>
<keyword evidence="13" id="KW-0756">Sterol biosynthesis</keyword>
<accession>A0ABY6U690</accession>
<feature type="domain" description="FAD-binding FR-type" evidence="21">
    <location>
        <begin position="271"/>
        <end position="529"/>
    </location>
</feature>
<reference evidence="22 23" key="1">
    <citation type="submission" date="2019-06" db="EMBL/GenBank/DDBJ databases">
        <authorList>
            <person name="Broberg M."/>
        </authorList>
    </citation>
    <scope>NUCLEOTIDE SEQUENCE [LARGE SCALE GENOMIC DNA]</scope>
</reference>
<dbReference type="InterPro" id="IPR017927">
    <property type="entry name" value="FAD-bd_FR_type"/>
</dbReference>
<dbReference type="Pfam" id="PF00175">
    <property type="entry name" value="NAD_binding_1"/>
    <property type="match status" value="1"/>
</dbReference>
<keyword evidence="7 18" id="KW-0256">Endoplasmic reticulum</keyword>
<evidence type="ECO:0000256" key="2">
    <source>
        <dbReference type="ARBA" id="ARBA00001974"/>
    </source>
</evidence>
<comment type="caution">
    <text evidence="22">The sequence shown here is derived from an EMBL/GenBank/DDBJ whole genome shotgun (WGS) entry which is preliminary data.</text>
</comment>
<dbReference type="PRINTS" id="PR00369">
    <property type="entry name" value="FLAVODOXIN"/>
</dbReference>
<evidence type="ECO:0000256" key="15">
    <source>
        <dbReference type="ARBA" id="ARBA00023136"/>
    </source>
</evidence>
<evidence type="ECO:0000256" key="19">
    <source>
        <dbReference type="SAM" id="SignalP"/>
    </source>
</evidence>
<keyword evidence="14" id="KW-0443">Lipid metabolism</keyword>
<dbReference type="PRINTS" id="PR00371">
    <property type="entry name" value="FPNCR"/>
</dbReference>
<evidence type="ECO:0000256" key="10">
    <source>
        <dbReference type="ARBA" id="ARBA00022955"/>
    </source>
</evidence>
<name>A0ABY6U690_BIOOC</name>
<comment type="catalytic activity">
    <reaction evidence="18">
        <text>2 oxidized [cytochrome P450] + NADPH = 2 reduced [cytochrome P450] + NADP(+) + H(+)</text>
        <dbReference type="Rhea" id="RHEA:24040"/>
        <dbReference type="Rhea" id="RHEA-COMP:14627"/>
        <dbReference type="Rhea" id="RHEA-COMP:14628"/>
        <dbReference type="ChEBI" id="CHEBI:15378"/>
        <dbReference type="ChEBI" id="CHEBI:55376"/>
        <dbReference type="ChEBI" id="CHEBI:57783"/>
        <dbReference type="ChEBI" id="CHEBI:58349"/>
        <dbReference type="ChEBI" id="CHEBI:60344"/>
        <dbReference type="EC" id="1.6.2.4"/>
    </reaction>
</comment>
<dbReference type="InterPro" id="IPR029039">
    <property type="entry name" value="Flavoprotein-like_sf"/>
</dbReference>
<dbReference type="Gene3D" id="3.40.50.80">
    <property type="entry name" value="Nucleotide-binding domain of ferredoxin-NADP reductase (FNR) module"/>
    <property type="match status" value="1"/>
</dbReference>
<feature type="signal peptide" evidence="19">
    <location>
        <begin position="1"/>
        <end position="19"/>
    </location>
</feature>
<dbReference type="PANTHER" id="PTHR19384:SF17">
    <property type="entry name" value="NADPH--CYTOCHROME P450 REDUCTASE"/>
    <property type="match status" value="1"/>
</dbReference>
<dbReference type="PIRSF" id="PIRSF000208">
    <property type="entry name" value="P450R"/>
    <property type="match status" value="1"/>
</dbReference>
<evidence type="ECO:0000256" key="5">
    <source>
        <dbReference type="ARBA" id="ARBA00022643"/>
    </source>
</evidence>
<dbReference type="InterPro" id="IPR001433">
    <property type="entry name" value="OxRdtase_FAD/NAD-bd"/>
</dbReference>
<dbReference type="PANTHER" id="PTHR19384">
    <property type="entry name" value="NITRIC OXIDE SYNTHASE-RELATED"/>
    <property type="match status" value="1"/>
</dbReference>
<keyword evidence="23" id="KW-1185">Reference proteome</keyword>
<keyword evidence="15 18" id="KW-0472">Membrane</keyword>
<feature type="domain" description="Flavodoxin-like" evidence="20">
    <location>
        <begin position="65"/>
        <end position="218"/>
    </location>
</feature>
<keyword evidence="11" id="KW-1133">Transmembrane helix</keyword>
<dbReference type="PROSITE" id="PS51384">
    <property type="entry name" value="FAD_FR"/>
    <property type="match status" value="1"/>
</dbReference>
<keyword evidence="9 18" id="KW-0521">NADP</keyword>
<evidence type="ECO:0000256" key="4">
    <source>
        <dbReference type="ARBA" id="ARBA00022630"/>
    </source>
</evidence>
<evidence type="ECO:0000313" key="22">
    <source>
        <dbReference type="EMBL" id="VUC26549.1"/>
    </source>
</evidence>
<dbReference type="InterPro" id="IPR001709">
    <property type="entry name" value="Flavoprot_Pyr_Nucl_cyt_Rdtase"/>
</dbReference>
<dbReference type="SUPFAM" id="SSF52218">
    <property type="entry name" value="Flavoproteins"/>
    <property type="match status" value="1"/>
</dbReference>
<dbReference type="Gene3D" id="1.20.990.10">
    <property type="entry name" value="NADPH-cytochrome p450 Reductase, Chain A, domain 3"/>
    <property type="match status" value="1"/>
</dbReference>
<evidence type="ECO:0000256" key="3">
    <source>
        <dbReference type="ARBA" id="ARBA00022516"/>
    </source>
</evidence>
<evidence type="ECO:0000256" key="16">
    <source>
        <dbReference type="ARBA" id="ARBA00023166"/>
    </source>
</evidence>
<keyword evidence="12 18" id="KW-0560">Oxidoreductase</keyword>
<dbReference type="InterPro" id="IPR001094">
    <property type="entry name" value="Flavdoxin-like"/>
</dbReference>
<keyword evidence="6" id="KW-0812">Transmembrane</keyword>
<gene>
    <name evidence="22" type="ORF">CLO192961_LOCUS192606</name>
</gene>
<evidence type="ECO:0000256" key="13">
    <source>
        <dbReference type="ARBA" id="ARBA00023011"/>
    </source>
</evidence>
<comment type="function">
    <text evidence="18">This enzyme is required for electron transfer from NADP to cytochrome P450.</text>
</comment>
<dbReference type="InterPro" id="IPR017938">
    <property type="entry name" value="Riboflavin_synthase-like_b-brl"/>
</dbReference>
<evidence type="ECO:0000256" key="17">
    <source>
        <dbReference type="ARBA" id="ARBA00023221"/>
    </source>
</evidence>
<dbReference type="EMBL" id="CABFNS010000753">
    <property type="protein sequence ID" value="VUC26549.1"/>
    <property type="molecule type" value="Genomic_DNA"/>
</dbReference>
<comment type="subcellular location">
    <subcellularLocation>
        <location evidence="18">Endoplasmic reticulum membrane</location>
    </subcellularLocation>
</comment>
<keyword evidence="4" id="KW-0285">Flavoprotein</keyword>
<dbReference type="Pfam" id="PF00258">
    <property type="entry name" value="Flavodoxin_1"/>
    <property type="match status" value="1"/>
</dbReference>
<evidence type="ECO:0000313" key="23">
    <source>
        <dbReference type="Proteomes" id="UP000766486"/>
    </source>
</evidence>
<comment type="similarity">
    <text evidence="18">In the C-terminal section; belongs to the flavoprotein pyridine nucleotide cytochrome reductase family.</text>
</comment>
<keyword evidence="16" id="KW-1207">Sterol metabolism</keyword>
<proteinExistence type="inferred from homology"/>
<dbReference type="Gene3D" id="3.40.50.360">
    <property type="match status" value="1"/>
</dbReference>
<evidence type="ECO:0000256" key="9">
    <source>
        <dbReference type="ARBA" id="ARBA00022857"/>
    </source>
</evidence>
<dbReference type="SUPFAM" id="SSF52343">
    <property type="entry name" value="Ferredoxin reductase-like, C-terminal NADP-linked domain"/>
    <property type="match status" value="1"/>
</dbReference>
<evidence type="ECO:0000256" key="11">
    <source>
        <dbReference type="ARBA" id="ARBA00022989"/>
    </source>
</evidence>
<keyword evidence="3" id="KW-0444">Lipid biosynthesis</keyword>
<dbReference type="Gene3D" id="2.40.30.10">
    <property type="entry name" value="Translation factors"/>
    <property type="match status" value="1"/>
</dbReference>
<evidence type="ECO:0000256" key="12">
    <source>
        <dbReference type="ARBA" id="ARBA00023002"/>
    </source>
</evidence>
<keyword evidence="17" id="KW-0753">Steroid metabolism</keyword>
<evidence type="ECO:0000256" key="14">
    <source>
        <dbReference type="ARBA" id="ARBA00023098"/>
    </source>
</evidence>
<evidence type="ECO:0000259" key="21">
    <source>
        <dbReference type="PROSITE" id="PS51384"/>
    </source>
</evidence>
<dbReference type="InterPro" id="IPR039261">
    <property type="entry name" value="FNR_nucleotide-bd"/>
</dbReference>
<dbReference type="InterPro" id="IPR003097">
    <property type="entry name" value="CysJ-like_FAD-binding"/>
</dbReference>
<dbReference type="InterPro" id="IPR023173">
    <property type="entry name" value="NADPH_Cyt_P450_Rdtase_alpha"/>
</dbReference>
<organism evidence="22 23">
    <name type="scientific">Bionectria ochroleuca</name>
    <name type="common">Gliocladium roseum</name>
    <dbReference type="NCBI Taxonomy" id="29856"/>
    <lineage>
        <taxon>Eukaryota</taxon>
        <taxon>Fungi</taxon>
        <taxon>Dikarya</taxon>
        <taxon>Ascomycota</taxon>
        <taxon>Pezizomycotina</taxon>
        <taxon>Sordariomycetes</taxon>
        <taxon>Hypocreomycetidae</taxon>
        <taxon>Hypocreales</taxon>
        <taxon>Bionectriaceae</taxon>
        <taxon>Clonostachys</taxon>
    </lineage>
</organism>
<keyword evidence="5" id="KW-0288">FMN</keyword>
<evidence type="ECO:0000256" key="1">
    <source>
        <dbReference type="ARBA" id="ARBA00001917"/>
    </source>
</evidence>
<dbReference type="InterPro" id="IPR023208">
    <property type="entry name" value="P450R"/>
</dbReference>
<dbReference type="EC" id="1.6.2.4" evidence="18"/>
<sequence length="682" mass="76359">MSIVFASALGILLLFLFKAQPLLYSRLAQFGGERQTVLESGQGKTSRDSNPKCIVQKIQELGINFVVFYGSQTGNAHQFAEQLAKEGRTRFGLETLAADLEEYDYARLSRFPKEGTAVFILSSYGEGEPTDNAAPFFSFITEDPAFADTEQLDDPLQSMTYAAFGLGNSTYEHYNAVVRKVDAALETLGARRVVHVGEGDDGLGTVEDSFITWKESLWQSLRELRGLEQRDTKFEPSFVVTPYSSVRQGHEGDDFSLLELSKAQNDPTGTQMWRSVQVKKSEELFTSSDRYCTHMELDIQGTGLSYVTGDHVSIWPINADVEVERFLRVFGLWEQRHTRIKISAIHSTERIPIPATTTYDTAARHLLDIAGPVSRQSISIFVQYLTHETQKLSLLKMASDSGYFHDAVSSKLLNIAQLIEITSQAGQVCPIPFAILLECVKPLQPRHYSISSSSLVQRDTVSLTVVANPIHFPARHFHGVASNFLLAVKRHGNGEKASLNEPSYDLTKVKTGTSLSLAVQIRRSNFRLPQDSAWPVIMIGAGTGIAPFRAFIQERCAQAQSGISIGKSILFYGCRKESEDFIYGTEWKAAQKILGDQFKLFTAFSRQAREKEYVQHLLSKYASEVLPLLLTQNAYLYICGDTHMAREVQHTLQELITSESQTNGELFLKNAREFGRFQEDVW</sequence>
<comment type="cofactor">
    <cofactor evidence="1">
        <name>FMN</name>
        <dbReference type="ChEBI" id="CHEBI:58210"/>
    </cofactor>
</comment>
<dbReference type="Proteomes" id="UP000766486">
    <property type="component" value="Unassembled WGS sequence"/>
</dbReference>
<evidence type="ECO:0000256" key="6">
    <source>
        <dbReference type="ARBA" id="ARBA00022692"/>
    </source>
</evidence>
<keyword evidence="8" id="KW-0274">FAD</keyword>
<dbReference type="Pfam" id="PF00667">
    <property type="entry name" value="FAD_binding_1"/>
    <property type="match status" value="1"/>
</dbReference>
<protein>
    <recommendedName>
        <fullName evidence="18">NADPH--cytochrome P450 reductase</fullName>
        <ecNumber evidence="18">1.6.2.4</ecNumber>
    </recommendedName>
</protein>
<evidence type="ECO:0000256" key="7">
    <source>
        <dbReference type="ARBA" id="ARBA00022824"/>
    </source>
</evidence>
<dbReference type="SUPFAM" id="SSF63380">
    <property type="entry name" value="Riboflavin synthase domain-like"/>
    <property type="match status" value="1"/>
</dbReference>
<keyword evidence="10" id="KW-0752">Steroid biosynthesis</keyword>
<comment type="cofactor">
    <cofactor evidence="2">
        <name>FAD</name>
        <dbReference type="ChEBI" id="CHEBI:57692"/>
    </cofactor>
</comment>
<evidence type="ECO:0000256" key="8">
    <source>
        <dbReference type="ARBA" id="ARBA00022827"/>
    </source>
</evidence>
<dbReference type="InterPro" id="IPR008254">
    <property type="entry name" value="Flavodoxin/NO_synth"/>
</dbReference>
<keyword evidence="19" id="KW-0732">Signal</keyword>